<dbReference type="GO" id="GO:0043709">
    <property type="term" value="P:cell adhesion involved in single-species biofilm formation"/>
    <property type="evidence" value="ECO:0007669"/>
    <property type="project" value="TreeGrafter"/>
</dbReference>
<dbReference type="GO" id="GO:0005886">
    <property type="term" value="C:plasma membrane"/>
    <property type="evidence" value="ECO:0007669"/>
    <property type="project" value="UniProtKB-SubCell"/>
</dbReference>
<comment type="subcellular location">
    <subcellularLocation>
        <location evidence="2">Cell inner membrane</location>
    </subcellularLocation>
</comment>
<dbReference type="SMART" id="SM00267">
    <property type="entry name" value="GGDEF"/>
    <property type="match status" value="1"/>
</dbReference>
<dbReference type="Pfam" id="PF20975">
    <property type="entry name" value="DGCcoil"/>
    <property type="match status" value="2"/>
</dbReference>
<dbReference type="Proteomes" id="UP000281372">
    <property type="component" value="Unassembled WGS sequence"/>
</dbReference>
<feature type="compositionally biased region" description="Acidic residues" evidence="6">
    <location>
        <begin position="329"/>
        <end position="346"/>
    </location>
</feature>
<dbReference type="AlphaFoldDB" id="A0A3M3LIH9"/>
<feature type="region of interest" description="Disordered" evidence="6">
    <location>
        <begin position="189"/>
        <end position="238"/>
    </location>
</feature>
<dbReference type="CDD" id="cd01949">
    <property type="entry name" value="GGDEF"/>
    <property type="match status" value="1"/>
</dbReference>
<evidence type="ECO:0000256" key="6">
    <source>
        <dbReference type="SAM" id="MobiDB-lite"/>
    </source>
</evidence>
<protein>
    <recommendedName>
        <fullName evidence="3">diguanylate cyclase</fullName>
        <ecNumber evidence="3">2.7.7.65</ecNumber>
    </recommendedName>
</protein>
<dbReference type="InterPro" id="IPR000160">
    <property type="entry name" value="GGDEF_dom"/>
</dbReference>
<dbReference type="PANTHER" id="PTHR45138:SF9">
    <property type="entry name" value="DIGUANYLATE CYCLASE DGCM-RELATED"/>
    <property type="match status" value="1"/>
</dbReference>
<dbReference type="InterPro" id="IPR048516">
    <property type="entry name" value="DGCcoil"/>
</dbReference>
<name>A0A3M3LIH9_PSECA</name>
<dbReference type="PANTHER" id="PTHR45138">
    <property type="entry name" value="REGULATORY COMPONENTS OF SENSORY TRANSDUCTION SYSTEM"/>
    <property type="match status" value="1"/>
</dbReference>
<evidence type="ECO:0000256" key="3">
    <source>
        <dbReference type="ARBA" id="ARBA00012528"/>
    </source>
</evidence>
<dbReference type="Pfam" id="PF00990">
    <property type="entry name" value="GGDEF"/>
    <property type="match status" value="1"/>
</dbReference>
<dbReference type="NCBIfam" id="TIGR00254">
    <property type="entry name" value="GGDEF"/>
    <property type="match status" value="1"/>
</dbReference>
<comment type="caution">
    <text evidence="8">The sequence shown here is derived from an EMBL/GenBank/DDBJ whole genome shotgun (WGS) entry which is preliminary data.</text>
</comment>
<dbReference type="InterPro" id="IPR029787">
    <property type="entry name" value="Nucleotide_cyclase"/>
</dbReference>
<reference evidence="8 9" key="1">
    <citation type="submission" date="2018-08" db="EMBL/GenBank/DDBJ databases">
        <title>Recombination of ecologically and evolutionarily significant loci maintains genetic cohesion in the Pseudomonas syringae species complex.</title>
        <authorList>
            <person name="Dillon M."/>
            <person name="Thakur S."/>
            <person name="Almeida R.N.D."/>
            <person name="Weir B.S."/>
            <person name="Guttman D.S."/>
        </authorList>
    </citation>
    <scope>NUCLEOTIDE SEQUENCE [LARGE SCALE GENOMIC DNA]</scope>
    <source>
        <strain evidence="8 9">ICMP 2821</strain>
    </source>
</reference>
<dbReference type="EMBL" id="RBOW01000318">
    <property type="protein sequence ID" value="RMN34875.1"/>
    <property type="molecule type" value="Genomic_DNA"/>
</dbReference>
<dbReference type="FunFam" id="3.30.70.270:FF:000001">
    <property type="entry name" value="Diguanylate cyclase domain protein"/>
    <property type="match status" value="1"/>
</dbReference>
<feature type="coiled-coil region" evidence="5">
    <location>
        <begin position="428"/>
        <end position="529"/>
    </location>
</feature>
<evidence type="ECO:0000313" key="9">
    <source>
        <dbReference type="Proteomes" id="UP000281372"/>
    </source>
</evidence>
<evidence type="ECO:0000256" key="1">
    <source>
        <dbReference type="ARBA" id="ARBA00001946"/>
    </source>
</evidence>
<feature type="domain" description="GGDEF" evidence="7">
    <location>
        <begin position="574"/>
        <end position="704"/>
    </location>
</feature>
<feature type="compositionally biased region" description="Pro residues" evidence="6">
    <location>
        <begin position="223"/>
        <end position="236"/>
    </location>
</feature>
<organism evidence="8 9">
    <name type="scientific">Pseudomonas cannabina</name>
    <dbReference type="NCBI Taxonomy" id="86840"/>
    <lineage>
        <taxon>Bacteria</taxon>
        <taxon>Pseudomonadati</taxon>
        <taxon>Pseudomonadota</taxon>
        <taxon>Gammaproteobacteria</taxon>
        <taxon>Pseudomonadales</taxon>
        <taxon>Pseudomonadaceae</taxon>
        <taxon>Pseudomonas</taxon>
    </lineage>
</organism>
<dbReference type="Gene3D" id="3.30.70.270">
    <property type="match status" value="1"/>
</dbReference>
<evidence type="ECO:0000259" key="7">
    <source>
        <dbReference type="PROSITE" id="PS50887"/>
    </source>
</evidence>
<evidence type="ECO:0000256" key="2">
    <source>
        <dbReference type="ARBA" id="ARBA00004533"/>
    </source>
</evidence>
<dbReference type="SUPFAM" id="SSF55073">
    <property type="entry name" value="Nucleotide cyclase"/>
    <property type="match status" value="1"/>
</dbReference>
<dbReference type="EC" id="2.7.7.65" evidence="3"/>
<evidence type="ECO:0000256" key="5">
    <source>
        <dbReference type="SAM" id="Coils"/>
    </source>
</evidence>
<dbReference type="PROSITE" id="PS50887">
    <property type="entry name" value="GGDEF"/>
    <property type="match status" value="1"/>
</dbReference>
<dbReference type="GO" id="GO:0052621">
    <property type="term" value="F:diguanylate cyclase activity"/>
    <property type="evidence" value="ECO:0007669"/>
    <property type="project" value="UniProtKB-EC"/>
</dbReference>
<keyword evidence="5" id="KW-0175">Coiled coil</keyword>
<dbReference type="InterPro" id="IPR043128">
    <property type="entry name" value="Rev_trsase/Diguanyl_cyclase"/>
</dbReference>
<sequence length="704" mass="78492">MWGLTACALWWKPCMSDDAERWKEKYLKGIEQQDKLEKRWDARLDLLRRGLVRSSLAAEGSDRAVDECMKEMREIVRTDDMDAGLAALIPRLEKAVLDSEHRREVRAGQISSALTALVAQLQALPLPRDVRKPLKRFAKDLEERAAQARELPVLLSELSSLQGQALTQIEKPEEGPRQGLLQRLFGARDTHSEQHPPEPPQPETTPASVREEQHDNVHERPASPAPPDTPPTPVAPLPAQAEQTDTFIESAPPPTAVAEGEAVAAPAPVEAAPSVIATPTVTINAEITPEPPAEHAYTYVEPVDITDMLAPVPSVPYQQRPAPPIVDTEPPEEDAEPETEVAEGDDGYALPSSPEPSYSSVAEHIEETLLGLLNDLTLSEHFRPQVEDMQLRLKHGLNWYELLPILDDLAVLMLAINNGGQQEFGSYLKQLNERLESFQSHLQAASEDHAEDQSAVRDLNEQLREQVGGLQSSVQDASDLTSLKQVLDNRLEGLLSTMDNYQRKRDDREQEVASRLQSLSARVASMEQEALGFRSHLEEQRQKALVDTLTELPNRAAWGERLEHEMAQWQQEKNSLLVCILDLDHFKRINDGYGHLAGDKVLKIVANVFKKRLRPGDFLARFGGEEFVMLLPATVPDVGLKLLDELRAAVELCPFHFKGERVTITVSMGMTAFRLGERSDTAIKRADQALYKAKENGRNRVEQG</sequence>
<feature type="region of interest" description="Disordered" evidence="6">
    <location>
        <begin position="318"/>
        <end position="358"/>
    </location>
</feature>
<feature type="compositionally biased region" description="Basic and acidic residues" evidence="6">
    <location>
        <begin position="209"/>
        <end position="221"/>
    </location>
</feature>
<evidence type="ECO:0000256" key="4">
    <source>
        <dbReference type="ARBA" id="ARBA00034247"/>
    </source>
</evidence>
<dbReference type="InterPro" id="IPR050469">
    <property type="entry name" value="Diguanylate_Cyclase"/>
</dbReference>
<evidence type="ECO:0000313" key="8">
    <source>
        <dbReference type="EMBL" id="RMN34875.1"/>
    </source>
</evidence>
<dbReference type="GO" id="GO:1902201">
    <property type="term" value="P:negative regulation of bacterial-type flagellum-dependent cell motility"/>
    <property type="evidence" value="ECO:0007669"/>
    <property type="project" value="TreeGrafter"/>
</dbReference>
<proteinExistence type="predicted"/>
<comment type="catalytic activity">
    <reaction evidence="4">
        <text>2 GTP = 3',3'-c-di-GMP + 2 diphosphate</text>
        <dbReference type="Rhea" id="RHEA:24898"/>
        <dbReference type="ChEBI" id="CHEBI:33019"/>
        <dbReference type="ChEBI" id="CHEBI:37565"/>
        <dbReference type="ChEBI" id="CHEBI:58805"/>
        <dbReference type="EC" id="2.7.7.65"/>
    </reaction>
</comment>
<accession>A0A3M3LIH9</accession>
<comment type="cofactor">
    <cofactor evidence="1">
        <name>Mg(2+)</name>
        <dbReference type="ChEBI" id="CHEBI:18420"/>
    </cofactor>
</comment>
<gene>
    <name evidence="8" type="ORF">ALQ64_100876</name>
</gene>